<evidence type="ECO:0000313" key="1">
    <source>
        <dbReference type="EMBL" id="MCJ8151529.1"/>
    </source>
</evidence>
<keyword evidence="1" id="KW-0614">Plasmid</keyword>
<evidence type="ECO:0000313" key="2">
    <source>
        <dbReference type="Proteomes" id="UP001201844"/>
    </source>
</evidence>
<protein>
    <recommendedName>
        <fullName evidence="3">Replication protein</fullName>
    </recommendedName>
</protein>
<keyword evidence="2" id="KW-1185">Reference proteome</keyword>
<dbReference type="RefSeq" id="WP_241604810.1">
    <property type="nucleotide sequence ID" value="NZ_JAKVIN010000009.1"/>
</dbReference>
<sequence>MTSAMWKLRNAMWDAGLVSRKDRKRFRWLTEGYEQQRTVVMTALGDGHPLKVKMMGCGKIEDPDADYMRYCGVPLCPRCFSVERSKQIKQATRERFACVGNDQLAFATILLPLATSLSEVDEIYETTKTRLRNIVAKQRRKDCRWDNFELVGWWEIDRMVYDDIEQFGRNTRIAVKDLGVPLVYYDDTTIWRPHFHAIIRLEQLTINEVNDALRNSGYGASYQVLIKPLADKRRVGLNLKKLIQYALKFRIEDDYKDSGPVGGATEYEYDLSARKWWPDADIKAYAEWLCQKHAGFQSLRFALGPKGKTTKKLKSGNAVVNTLTSSRNLNTSLDTAHDDIDGTMSLLSANENRDDHFTLNESKEWSLREISSHASCVEDEGVIDWSDGAVAVRYKNPLQDTNWTDDLASKCALSFQDSSNSLLHTADTATKTSRYAGNVVGLAERLHSSRATKQASGDQGNGTIH</sequence>
<proteinExistence type="predicted"/>
<geneLocation type="plasmid" evidence="1">
    <name>unnamed</name>
</geneLocation>
<gene>
    <name evidence="1" type="ORF">MKI86_20515</name>
</gene>
<evidence type="ECO:0008006" key="3">
    <source>
        <dbReference type="Google" id="ProtNLM"/>
    </source>
</evidence>
<dbReference type="Proteomes" id="UP001201844">
    <property type="component" value="Unassembled WGS sequence"/>
</dbReference>
<reference evidence="1 2" key="1">
    <citation type="submission" date="2022-02" db="EMBL/GenBank/DDBJ databases">
        <title>Shinella B3.7 sp. nov., isolated from Sediment (Zhairuo Island).</title>
        <authorList>
            <person name="Chen G."/>
        </authorList>
    </citation>
    <scope>NUCLEOTIDE SEQUENCE [LARGE SCALE GENOMIC DNA]</scope>
    <source>
        <strain evidence="1 2">B3.7</strain>
        <plasmid evidence="1">unnamed</plasmid>
    </source>
</reference>
<accession>A0ABT0CSE6</accession>
<dbReference type="EMBL" id="JAKVIN010000009">
    <property type="protein sequence ID" value="MCJ8151529.1"/>
    <property type="molecule type" value="Genomic_DNA"/>
</dbReference>
<comment type="caution">
    <text evidence="1">The sequence shown here is derived from an EMBL/GenBank/DDBJ whole genome shotgun (WGS) entry which is preliminary data.</text>
</comment>
<organism evidence="1 2">
    <name type="scientific">Shinella sedimenti</name>
    <dbReference type="NCBI Taxonomy" id="2919913"/>
    <lineage>
        <taxon>Bacteria</taxon>
        <taxon>Pseudomonadati</taxon>
        <taxon>Pseudomonadota</taxon>
        <taxon>Alphaproteobacteria</taxon>
        <taxon>Hyphomicrobiales</taxon>
        <taxon>Rhizobiaceae</taxon>
        <taxon>Shinella</taxon>
    </lineage>
</organism>
<name>A0ABT0CSE6_9HYPH</name>